<protein>
    <submittedName>
        <fullName evidence="2">Uncharacterized protein</fullName>
    </submittedName>
</protein>
<evidence type="ECO:0000256" key="1">
    <source>
        <dbReference type="SAM" id="MobiDB-lite"/>
    </source>
</evidence>
<feature type="region of interest" description="Disordered" evidence="1">
    <location>
        <begin position="1"/>
        <end position="27"/>
    </location>
</feature>
<accession>A0A5J4VFV7</accession>
<dbReference type="EMBL" id="SNRW01007374">
    <property type="protein sequence ID" value="KAA6381345.1"/>
    <property type="molecule type" value="Genomic_DNA"/>
</dbReference>
<evidence type="ECO:0000313" key="3">
    <source>
        <dbReference type="Proteomes" id="UP000324800"/>
    </source>
</evidence>
<dbReference type="Proteomes" id="UP000324800">
    <property type="component" value="Unassembled WGS sequence"/>
</dbReference>
<comment type="caution">
    <text evidence="2">The sequence shown here is derived from an EMBL/GenBank/DDBJ whole genome shotgun (WGS) entry which is preliminary data.</text>
</comment>
<dbReference type="AlphaFoldDB" id="A0A5J4VFV7"/>
<feature type="non-terminal residue" evidence="2">
    <location>
        <position position="27"/>
    </location>
</feature>
<proteinExistence type="predicted"/>
<name>A0A5J4VFV7_9EUKA</name>
<evidence type="ECO:0000313" key="2">
    <source>
        <dbReference type="EMBL" id="KAA6381345.1"/>
    </source>
</evidence>
<feature type="compositionally biased region" description="Polar residues" evidence="1">
    <location>
        <begin position="11"/>
        <end position="27"/>
    </location>
</feature>
<gene>
    <name evidence="2" type="ORF">EZS28_023126</name>
</gene>
<organism evidence="2 3">
    <name type="scientific">Streblomastix strix</name>
    <dbReference type="NCBI Taxonomy" id="222440"/>
    <lineage>
        <taxon>Eukaryota</taxon>
        <taxon>Metamonada</taxon>
        <taxon>Preaxostyla</taxon>
        <taxon>Oxymonadida</taxon>
        <taxon>Streblomastigidae</taxon>
        <taxon>Streblomastix</taxon>
    </lineage>
</organism>
<reference evidence="2 3" key="1">
    <citation type="submission" date="2019-03" db="EMBL/GenBank/DDBJ databases">
        <title>Single cell metagenomics reveals metabolic interactions within the superorganism composed of flagellate Streblomastix strix and complex community of Bacteroidetes bacteria on its surface.</title>
        <authorList>
            <person name="Treitli S.C."/>
            <person name="Kolisko M."/>
            <person name="Husnik F."/>
            <person name="Keeling P."/>
            <person name="Hampl V."/>
        </authorList>
    </citation>
    <scope>NUCLEOTIDE SEQUENCE [LARGE SCALE GENOMIC DNA]</scope>
    <source>
        <strain evidence="2">ST1C</strain>
    </source>
</reference>
<sequence>MGVGEQLDNKLGQQQQGLAEVSSNGAI</sequence>